<feature type="transmembrane region" description="Helical" evidence="1">
    <location>
        <begin position="6"/>
        <end position="22"/>
    </location>
</feature>
<sequence length="135" mass="13948">MQMETWLIIVGVVVMTIIVMDGRRKKRRLGVAVITHPEPEALMVEVAVECANEAVVGSHVGAATRIHGIVTAQENISISGSVQGEVHTTHGITLTSLASVQGLLSAGELACHAGATVNGSIVPSPPVPASMKKPA</sequence>
<keyword evidence="1" id="KW-1133">Transmembrane helix</keyword>
<dbReference type="EMBL" id="BMXN01000006">
    <property type="protein sequence ID" value="GGW24303.1"/>
    <property type="molecule type" value="Genomic_DNA"/>
</dbReference>
<reference evidence="3" key="1">
    <citation type="journal article" date="2019" name="Int. J. Syst. Evol. Microbiol.">
        <title>The Global Catalogue of Microorganisms (GCM) 10K type strain sequencing project: providing services to taxonomists for standard genome sequencing and annotation.</title>
        <authorList>
            <consortium name="The Broad Institute Genomics Platform"/>
            <consortium name="The Broad Institute Genome Sequencing Center for Infectious Disease"/>
            <person name="Wu L."/>
            <person name="Ma J."/>
        </authorList>
    </citation>
    <scope>NUCLEOTIDE SEQUENCE [LARGE SCALE GENOMIC DNA]</scope>
    <source>
        <strain evidence="3">KCTC 22154</strain>
    </source>
</reference>
<dbReference type="Proteomes" id="UP000623776">
    <property type="component" value="Unassembled WGS sequence"/>
</dbReference>
<organism evidence="2 3">
    <name type="scientific">Vreelandella hamiltonii</name>
    <dbReference type="NCBI Taxonomy" id="502829"/>
    <lineage>
        <taxon>Bacteria</taxon>
        <taxon>Pseudomonadati</taxon>
        <taxon>Pseudomonadota</taxon>
        <taxon>Gammaproteobacteria</taxon>
        <taxon>Oceanospirillales</taxon>
        <taxon>Halomonadaceae</taxon>
        <taxon>Vreelandella</taxon>
    </lineage>
</organism>
<evidence type="ECO:0000313" key="3">
    <source>
        <dbReference type="Proteomes" id="UP000623776"/>
    </source>
</evidence>
<accession>A0A8H9LSP4</accession>
<protein>
    <recommendedName>
        <fullName evidence="4">Polymer-forming cytoskeletal protein</fullName>
    </recommendedName>
</protein>
<comment type="caution">
    <text evidence="2">The sequence shown here is derived from an EMBL/GenBank/DDBJ whole genome shotgun (WGS) entry which is preliminary data.</text>
</comment>
<evidence type="ECO:0008006" key="4">
    <source>
        <dbReference type="Google" id="ProtNLM"/>
    </source>
</evidence>
<name>A0A8H9LSP4_9GAMM</name>
<keyword evidence="1" id="KW-0812">Transmembrane</keyword>
<proteinExistence type="predicted"/>
<keyword evidence="1" id="KW-0472">Membrane</keyword>
<keyword evidence="3" id="KW-1185">Reference proteome</keyword>
<evidence type="ECO:0000256" key="1">
    <source>
        <dbReference type="SAM" id="Phobius"/>
    </source>
</evidence>
<dbReference type="AlphaFoldDB" id="A0A8H9LSP4"/>
<dbReference type="RefSeq" id="WP_189463328.1">
    <property type="nucleotide sequence ID" value="NZ_BMXN01000006.1"/>
</dbReference>
<dbReference type="Pfam" id="PF04519">
    <property type="entry name" value="Bactofilin"/>
    <property type="match status" value="1"/>
</dbReference>
<gene>
    <name evidence="2" type="ORF">GCM10007157_14970</name>
</gene>
<evidence type="ECO:0000313" key="2">
    <source>
        <dbReference type="EMBL" id="GGW24303.1"/>
    </source>
</evidence>
<dbReference type="InterPro" id="IPR007607">
    <property type="entry name" value="BacA/B"/>
</dbReference>